<dbReference type="EMBL" id="JACASE010000010">
    <property type="protein sequence ID" value="KAF6431750.1"/>
    <property type="molecule type" value="Genomic_DNA"/>
</dbReference>
<dbReference type="AlphaFoldDB" id="A0A7J8E8S8"/>
<sequence>MVPFVFYEGPPYYLSKVGWLFIHLVIHPSHLSNHPSTHPSYFHSHHSKGTTGPLNSISRATSPNHEISGMPFPPFKVSTLFPQAASGSPRGSVIVSSQTHPRSQQEVPDAPFPACSDLPL</sequence>
<feature type="compositionally biased region" description="Polar residues" evidence="1">
    <location>
        <begin position="49"/>
        <end position="65"/>
    </location>
</feature>
<evidence type="ECO:0000256" key="1">
    <source>
        <dbReference type="SAM" id="MobiDB-lite"/>
    </source>
</evidence>
<proteinExistence type="predicted"/>
<gene>
    <name evidence="2" type="ORF">HJG63_008227</name>
</gene>
<keyword evidence="3" id="KW-1185">Reference proteome</keyword>
<feature type="compositionally biased region" description="Polar residues" evidence="1">
    <location>
        <begin position="94"/>
        <end position="106"/>
    </location>
</feature>
<reference evidence="2 3" key="1">
    <citation type="journal article" date="2020" name="Nature">
        <title>Six reference-quality genomes reveal evolution of bat adaptations.</title>
        <authorList>
            <person name="Jebb D."/>
            <person name="Huang Z."/>
            <person name="Pippel M."/>
            <person name="Hughes G.M."/>
            <person name="Lavrichenko K."/>
            <person name="Devanna P."/>
            <person name="Winkler S."/>
            <person name="Jermiin L.S."/>
            <person name="Skirmuntt E.C."/>
            <person name="Katzourakis A."/>
            <person name="Burkitt-Gray L."/>
            <person name="Ray D.A."/>
            <person name="Sullivan K.A.M."/>
            <person name="Roscito J.G."/>
            <person name="Kirilenko B.M."/>
            <person name="Davalos L.M."/>
            <person name="Corthals A.P."/>
            <person name="Power M.L."/>
            <person name="Jones G."/>
            <person name="Ransome R.D."/>
            <person name="Dechmann D.K.N."/>
            <person name="Locatelli A.G."/>
            <person name="Puechmaille S.J."/>
            <person name="Fedrigo O."/>
            <person name="Jarvis E.D."/>
            <person name="Hiller M."/>
            <person name="Vernes S.C."/>
            <person name="Myers E.W."/>
            <person name="Teeling E.C."/>
        </authorList>
    </citation>
    <scope>NUCLEOTIDE SEQUENCE [LARGE SCALE GENOMIC DNA]</scope>
    <source>
        <strain evidence="2">MRouAeg1</strain>
        <tissue evidence="2">Muscle</tissue>
    </source>
</reference>
<organism evidence="2 3">
    <name type="scientific">Rousettus aegyptiacus</name>
    <name type="common">Egyptian fruit bat</name>
    <name type="synonym">Pteropus aegyptiacus</name>
    <dbReference type="NCBI Taxonomy" id="9407"/>
    <lineage>
        <taxon>Eukaryota</taxon>
        <taxon>Metazoa</taxon>
        <taxon>Chordata</taxon>
        <taxon>Craniata</taxon>
        <taxon>Vertebrata</taxon>
        <taxon>Euteleostomi</taxon>
        <taxon>Mammalia</taxon>
        <taxon>Eutheria</taxon>
        <taxon>Laurasiatheria</taxon>
        <taxon>Chiroptera</taxon>
        <taxon>Yinpterochiroptera</taxon>
        <taxon>Pteropodoidea</taxon>
        <taxon>Pteropodidae</taxon>
        <taxon>Rousettinae</taxon>
        <taxon>Rousettus</taxon>
    </lineage>
</organism>
<feature type="region of interest" description="Disordered" evidence="1">
    <location>
        <begin position="37"/>
        <end position="120"/>
    </location>
</feature>
<comment type="caution">
    <text evidence="2">The sequence shown here is derived from an EMBL/GenBank/DDBJ whole genome shotgun (WGS) entry which is preliminary data.</text>
</comment>
<accession>A0A7J8E8S8</accession>
<evidence type="ECO:0000313" key="2">
    <source>
        <dbReference type="EMBL" id="KAF6431750.1"/>
    </source>
</evidence>
<name>A0A7J8E8S8_ROUAE</name>
<dbReference type="Proteomes" id="UP000593571">
    <property type="component" value="Unassembled WGS sequence"/>
</dbReference>
<protein>
    <submittedName>
        <fullName evidence="2">Uncharacterized protein</fullName>
    </submittedName>
</protein>
<evidence type="ECO:0000313" key="3">
    <source>
        <dbReference type="Proteomes" id="UP000593571"/>
    </source>
</evidence>